<dbReference type="AlphaFoldDB" id="A0A0D6AY83"/>
<accession>A0A0D6AY83</accession>
<protein>
    <recommendedName>
        <fullName evidence="4">Hemin uptake protein HemP</fullName>
    </recommendedName>
</protein>
<gene>
    <name evidence="2" type="ORF">NHU_00700</name>
</gene>
<evidence type="ECO:0008006" key="4">
    <source>
        <dbReference type="Google" id="ProtNLM"/>
    </source>
</evidence>
<dbReference type="KEGG" id="rsu:NHU_00700"/>
<name>A0A0D6AY83_RHOSU</name>
<dbReference type="Pfam" id="PF10636">
    <property type="entry name" value="hemP"/>
    <property type="match status" value="1"/>
</dbReference>
<dbReference type="Proteomes" id="UP000064912">
    <property type="component" value="Chromosome"/>
</dbReference>
<dbReference type="EMBL" id="AP014800">
    <property type="protein sequence ID" value="BAQ67868.1"/>
    <property type="molecule type" value="Genomic_DNA"/>
</dbReference>
<dbReference type="Gene3D" id="2.10.70.10">
    <property type="entry name" value="Complement Module, domain 1"/>
    <property type="match status" value="1"/>
</dbReference>
<evidence type="ECO:0000256" key="1">
    <source>
        <dbReference type="SAM" id="MobiDB-lite"/>
    </source>
</evidence>
<sequence>MEGQDGATERAQDRDDGSPEGLAMTLLQTIRHSTGETTQHDARILTGGGNTAVIVLDGVAYTLRITRSGKLILTK</sequence>
<feature type="compositionally biased region" description="Basic and acidic residues" evidence="1">
    <location>
        <begin position="7"/>
        <end position="17"/>
    </location>
</feature>
<evidence type="ECO:0000313" key="2">
    <source>
        <dbReference type="EMBL" id="BAQ67868.1"/>
    </source>
</evidence>
<organism evidence="2 3">
    <name type="scientific">Rhodovulum sulfidophilum</name>
    <name type="common">Rhodobacter sulfidophilus</name>
    <dbReference type="NCBI Taxonomy" id="35806"/>
    <lineage>
        <taxon>Bacteria</taxon>
        <taxon>Pseudomonadati</taxon>
        <taxon>Pseudomonadota</taxon>
        <taxon>Alphaproteobacteria</taxon>
        <taxon>Rhodobacterales</taxon>
        <taxon>Paracoccaceae</taxon>
        <taxon>Rhodovulum</taxon>
    </lineage>
</organism>
<proteinExistence type="predicted"/>
<dbReference type="InterPro" id="IPR019600">
    <property type="entry name" value="Hemin_uptake_protein_HemP"/>
</dbReference>
<reference evidence="2 3" key="1">
    <citation type="submission" date="2015-02" db="EMBL/GenBank/DDBJ databases">
        <title>Genome sequene of Rhodovulum sulfidophilum DSM 2351.</title>
        <authorList>
            <person name="Nagao N."/>
        </authorList>
    </citation>
    <scope>NUCLEOTIDE SEQUENCE [LARGE SCALE GENOMIC DNA]</scope>
    <source>
        <strain evidence="2 3">DSM 2351</strain>
    </source>
</reference>
<evidence type="ECO:0000313" key="3">
    <source>
        <dbReference type="Proteomes" id="UP000064912"/>
    </source>
</evidence>
<feature type="region of interest" description="Disordered" evidence="1">
    <location>
        <begin position="1"/>
        <end position="22"/>
    </location>
</feature>